<reference evidence="8" key="2">
    <citation type="submission" date="2020-12" db="UniProtKB">
        <authorList>
            <consortium name="WormBaseParasite"/>
        </authorList>
    </citation>
    <scope>IDENTIFICATION</scope>
</reference>
<dbReference type="AlphaFoldDB" id="A0A090L155"/>
<accession>A0A090L155</accession>
<evidence type="ECO:0000256" key="1">
    <source>
        <dbReference type="ARBA" id="ARBA00005991"/>
    </source>
</evidence>
<evidence type="ECO:0000256" key="4">
    <source>
        <dbReference type="SAM" id="MobiDB-lite"/>
    </source>
</evidence>
<dbReference type="GO" id="GO:0003723">
    <property type="term" value="F:RNA binding"/>
    <property type="evidence" value="ECO:0007669"/>
    <property type="project" value="UniProtKB-UniRule"/>
</dbReference>
<feature type="region of interest" description="Disordered" evidence="4">
    <location>
        <begin position="342"/>
        <end position="364"/>
    </location>
</feature>
<dbReference type="WormBase" id="SRAE_1000169300">
    <property type="protein sequence ID" value="SRP10326"/>
    <property type="gene ID" value="WBGene00258301"/>
</dbReference>
<dbReference type="SUPFAM" id="SSF54928">
    <property type="entry name" value="RNA-binding domain, RBD"/>
    <property type="match status" value="1"/>
</dbReference>
<dbReference type="CTD" id="36375796"/>
<evidence type="ECO:0000313" key="8">
    <source>
        <dbReference type="WBParaSite" id="SRAE_1000169300.1"/>
    </source>
</evidence>
<feature type="compositionally biased region" description="Basic residues" evidence="4">
    <location>
        <begin position="303"/>
        <end position="318"/>
    </location>
</feature>
<organism evidence="6">
    <name type="scientific">Strongyloides ratti</name>
    <name type="common">Parasitic roundworm</name>
    <dbReference type="NCBI Taxonomy" id="34506"/>
    <lineage>
        <taxon>Eukaryota</taxon>
        <taxon>Metazoa</taxon>
        <taxon>Ecdysozoa</taxon>
        <taxon>Nematoda</taxon>
        <taxon>Chromadorea</taxon>
        <taxon>Rhabditida</taxon>
        <taxon>Tylenchina</taxon>
        <taxon>Panagrolaimomorpha</taxon>
        <taxon>Strongyloidoidea</taxon>
        <taxon>Strongyloididae</taxon>
        <taxon>Strongyloides</taxon>
    </lineage>
</organism>
<sequence length="381" mass="43570">MTRKYKGSVKRGSSIRAVKISIRHLPPDLTEEELMSYFKGFLNPGTYQFYSSNEFKLNTDAFSFCTVSFKNNEIAMEFAKKFDGKPIKSSNGISTNISIEIATNEKNAFKKIASTKDTSLCTQKLKESKVFKDYFSEEDKQAFVPDFSKMLEEIEEQETRRIFGDLRETPLTKEVGVIYLTKEERGGIRIPKEKKDREKRFRERKEKKQIKKLLKGVKKEKSKSNDLDDSPMIIINSKYKSNSSSSQYSPGIKVESKSGNKLPGIILAKRSTDGSVNVLSKGTEIKTKKSDEKSKEFGDKKDKSKKVKKEKPVEKKKKSREDEVDSSNIIFALKKKENETLEKPKNEVCKVDNDNDSGKQKRRGYVPGMVAKRIFENNSNS</sequence>
<dbReference type="Gene3D" id="3.30.70.330">
    <property type="match status" value="1"/>
</dbReference>
<dbReference type="OMA" id="EYHAMVE"/>
<dbReference type="InterPro" id="IPR000504">
    <property type="entry name" value="RRM_dom"/>
</dbReference>
<reference evidence="6 7" key="1">
    <citation type="submission" date="2014-09" db="EMBL/GenBank/DDBJ databases">
        <authorList>
            <person name="Martin A.A."/>
        </authorList>
    </citation>
    <scope>NUCLEOTIDE SEQUENCE</scope>
    <source>
        <strain evidence="7">ED321</strain>
        <strain evidence="6">ED321 Heterogonic</strain>
    </source>
</reference>
<dbReference type="GeneID" id="36375796"/>
<evidence type="ECO:0000256" key="3">
    <source>
        <dbReference type="PROSITE-ProRule" id="PRU00176"/>
    </source>
</evidence>
<evidence type="ECO:0000259" key="5">
    <source>
        <dbReference type="PROSITE" id="PS50102"/>
    </source>
</evidence>
<dbReference type="PROSITE" id="PS50102">
    <property type="entry name" value="RRM"/>
    <property type="match status" value="1"/>
</dbReference>
<dbReference type="GO" id="GO:0000184">
    <property type="term" value="P:nuclear-transcribed mRNA catabolic process, nonsense-mediated decay"/>
    <property type="evidence" value="ECO:0007669"/>
    <property type="project" value="UniProtKB-KW"/>
</dbReference>
<dbReference type="Pfam" id="PF03467">
    <property type="entry name" value="Smg4_UPF3"/>
    <property type="match status" value="1"/>
</dbReference>
<keyword evidence="3" id="KW-0694">RNA-binding</keyword>
<feature type="compositionally biased region" description="Low complexity" evidence="4">
    <location>
        <begin position="238"/>
        <end position="249"/>
    </location>
</feature>
<dbReference type="WBParaSite" id="SRAE_1000169300.1">
    <property type="protein sequence ID" value="SRAE_1000169300.1"/>
    <property type="gene ID" value="WBGene00258301"/>
</dbReference>
<feature type="domain" description="RRM" evidence="5">
    <location>
        <begin position="18"/>
        <end position="104"/>
    </location>
</feature>
<dbReference type="EMBL" id="LN609528">
    <property type="protein sequence ID" value="CEF63431.1"/>
    <property type="molecule type" value="Genomic_DNA"/>
</dbReference>
<dbReference type="CDD" id="cd12455">
    <property type="entry name" value="RRM_like_Smg4_UPF3"/>
    <property type="match status" value="1"/>
</dbReference>
<keyword evidence="7" id="KW-1185">Reference proteome</keyword>
<feature type="compositionally biased region" description="Basic and acidic residues" evidence="4">
    <location>
        <begin position="283"/>
        <end position="302"/>
    </location>
</feature>
<evidence type="ECO:0000313" key="6">
    <source>
        <dbReference type="EMBL" id="CEF63431.1"/>
    </source>
</evidence>
<evidence type="ECO:0000313" key="7">
    <source>
        <dbReference type="Proteomes" id="UP000035682"/>
    </source>
</evidence>
<feature type="region of interest" description="Disordered" evidence="4">
    <location>
        <begin position="238"/>
        <end position="326"/>
    </location>
</feature>
<dbReference type="RefSeq" id="XP_024502633.1">
    <property type="nucleotide sequence ID" value="XM_024648679.1"/>
</dbReference>
<proteinExistence type="inferred from homology"/>
<dbReference type="STRING" id="34506.A0A090L155"/>
<name>A0A090L155_STRRB</name>
<evidence type="ECO:0000313" key="9">
    <source>
        <dbReference type="WormBase" id="SRAE_1000169300"/>
    </source>
</evidence>
<dbReference type="Proteomes" id="UP000035682">
    <property type="component" value="Unplaced"/>
</dbReference>
<protein>
    <submittedName>
        <fullName evidence="6">RNA recognition motif domain and Regulator of nonsense-mediated decay, UPF3 domain and Nucleotide-binding, alpha-beta plait domain-containing protein</fullName>
    </submittedName>
</protein>
<dbReference type="InterPro" id="IPR012677">
    <property type="entry name" value="Nucleotide-bd_a/b_plait_sf"/>
</dbReference>
<comment type="similarity">
    <text evidence="1">Belongs to the RENT3 family.</text>
</comment>
<dbReference type="InterPro" id="IPR005120">
    <property type="entry name" value="UPF3_dom"/>
</dbReference>
<keyword evidence="2" id="KW-0866">Nonsense-mediated mRNA decay</keyword>
<evidence type="ECO:0000256" key="2">
    <source>
        <dbReference type="ARBA" id="ARBA00023161"/>
    </source>
</evidence>
<feature type="compositionally biased region" description="Basic and acidic residues" evidence="4">
    <location>
        <begin position="342"/>
        <end position="359"/>
    </location>
</feature>
<dbReference type="InterPro" id="IPR035979">
    <property type="entry name" value="RBD_domain_sf"/>
</dbReference>
<gene>
    <name evidence="6 8 9" type="ORF">SRAE_1000169300</name>
</gene>